<keyword evidence="3" id="KW-1185">Reference proteome</keyword>
<protein>
    <recommendedName>
        <fullName evidence="4">Ig-like domain-containing protein</fullName>
    </recommendedName>
</protein>
<gene>
    <name evidence="2" type="ORF">PLEPLA_LOCUS46764</name>
</gene>
<evidence type="ECO:0008006" key="4">
    <source>
        <dbReference type="Google" id="ProtNLM"/>
    </source>
</evidence>
<sequence>MDQLHVLIILLVGSVSSSQVHVSGSVLNLTVSPGDNATLYCDCKPSTGLPPFSPLSCRPVWSITSVGEQLKNHRSTRKDLIPVIAQEEIRTETCVTLHWKSDSPHRDQRGRKHRVLNSAPILTSTHAGGLWNCQSANRRTDFISGFATQQSLDFVVSLSLGSHRTTHPPAFSFTHTPRPTGKDSPTLNLTINFDNCVNPHSDC</sequence>
<accession>A0A9N7VXH8</accession>
<feature type="chain" id="PRO_5040309041" description="Ig-like domain-containing protein" evidence="1">
    <location>
        <begin position="18"/>
        <end position="203"/>
    </location>
</feature>
<evidence type="ECO:0000313" key="2">
    <source>
        <dbReference type="EMBL" id="CAB1458929.1"/>
    </source>
</evidence>
<feature type="signal peptide" evidence="1">
    <location>
        <begin position="1"/>
        <end position="17"/>
    </location>
</feature>
<proteinExistence type="predicted"/>
<comment type="caution">
    <text evidence="2">The sequence shown here is derived from an EMBL/GenBank/DDBJ whole genome shotgun (WGS) entry which is preliminary data.</text>
</comment>
<dbReference type="EMBL" id="CADEAL010004407">
    <property type="protein sequence ID" value="CAB1458929.1"/>
    <property type="molecule type" value="Genomic_DNA"/>
</dbReference>
<dbReference type="AlphaFoldDB" id="A0A9N7VXH8"/>
<name>A0A9N7VXH8_PLEPL</name>
<dbReference type="Proteomes" id="UP001153269">
    <property type="component" value="Unassembled WGS sequence"/>
</dbReference>
<reference evidence="2" key="1">
    <citation type="submission" date="2020-03" db="EMBL/GenBank/DDBJ databases">
        <authorList>
            <person name="Weist P."/>
        </authorList>
    </citation>
    <scope>NUCLEOTIDE SEQUENCE</scope>
</reference>
<keyword evidence="1" id="KW-0732">Signal</keyword>
<evidence type="ECO:0000256" key="1">
    <source>
        <dbReference type="SAM" id="SignalP"/>
    </source>
</evidence>
<evidence type="ECO:0000313" key="3">
    <source>
        <dbReference type="Proteomes" id="UP001153269"/>
    </source>
</evidence>
<organism evidence="2 3">
    <name type="scientific">Pleuronectes platessa</name>
    <name type="common">European plaice</name>
    <dbReference type="NCBI Taxonomy" id="8262"/>
    <lineage>
        <taxon>Eukaryota</taxon>
        <taxon>Metazoa</taxon>
        <taxon>Chordata</taxon>
        <taxon>Craniata</taxon>
        <taxon>Vertebrata</taxon>
        <taxon>Euteleostomi</taxon>
        <taxon>Actinopterygii</taxon>
        <taxon>Neopterygii</taxon>
        <taxon>Teleostei</taxon>
        <taxon>Neoteleostei</taxon>
        <taxon>Acanthomorphata</taxon>
        <taxon>Carangaria</taxon>
        <taxon>Pleuronectiformes</taxon>
        <taxon>Pleuronectoidei</taxon>
        <taxon>Pleuronectidae</taxon>
        <taxon>Pleuronectes</taxon>
    </lineage>
</organism>